<reference evidence="3" key="1">
    <citation type="submission" date="2022-11" db="EMBL/GenBank/DDBJ databases">
        <authorList>
            <person name="Kikuchi T."/>
        </authorList>
    </citation>
    <scope>NUCLEOTIDE SEQUENCE</scope>
    <source>
        <strain evidence="3">PS1010</strain>
    </source>
</reference>
<sequence length="179" mass="20517">MSVYPPTPSMSMIPGGADKRRAKRPPNVGSRELTNQENEMLFSLVGPDCVSLTAAVVQLLKSDRGTWRVDLPHGVVSLVKDYQQRAYCLRIYDILDERILWDFRLYKGFRVQNFAQCHKLLAFEQSESADGSIYGLNFHSADESAEFKEHLDRRHAQERKSSTQNRPPQPPPMIYGEEF</sequence>
<protein>
    <recommendedName>
        <fullName evidence="2">WH1 domain-containing protein</fullName>
    </recommendedName>
</protein>
<dbReference type="EMBL" id="CANHGI010000004">
    <property type="protein sequence ID" value="CAI5447152.1"/>
    <property type="molecule type" value="Genomic_DNA"/>
</dbReference>
<accession>A0A9P1IKB8</accession>
<feature type="region of interest" description="Disordered" evidence="1">
    <location>
        <begin position="145"/>
        <end position="179"/>
    </location>
</feature>
<gene>
    <name evidence="3" type="ORF">CAMP_LOCUS9789</name>
</gene>
<dbReference type="AlphaFoldDB" id="A0A9P1IKB8"/>
<dbReference type="Proteomes" id="UP001152747">
    <property type="component" value="Unassembled WGS sequence"/>
</dbReference>
<dbReference type="PROSITE" id="PS50229">
    <property type="entry name" value="WH1"/>
    <property type="match status" value="1"/>
</dbReference>
<evidence type="ECO:0000313" key="4">
    <source>
        <dbReference type="Proteomes" id="UP001152747"/>
    </source>
</evidence>
<organism evidence="3 4">
    <name type="scientific">Caenorhabditis angaria</name>
    <dbReference type="NCBI Taxonomy" id="860376"/>
    <lineage>
        <taxon>Eukaryota</taxon>
        <taxon>Metazoa</taxon>
        <taxon>Ecdysozoa</taxon>
        <taxon>Nematoda</taxon>
        <taxon>Chromadorea</taxon>
        <taxon>Rhabditida</taxon>
        <taxon>Rhabditina</taxon>
        <taxon>Rhabditomorpha</taxon>
        <taxon>Rhabditoidea</taxon>
        <taxon>Rhabditidae</taxon>
        <taxon>Peloderinae</taxon>
        <taxon>Caenorhabditis</taxon>
    </lineage>
</organism>
<dbReference type="InterPro" id="IPR000697">
    <property type="entry name" value="WH1/EVH1_dom"/>
</dbReference>
<comment type="caution">
    <text evidence="3">The sequence shown here is derived from an EMBL/GenBank/DDBJ whole genome shotgun (WGS) entry which is preliminary data.</text>
</comment>
<dbReference type="SUPFAM" id="SSF50729">
    <property type="entry name" value="PH domain-like"/>
    <property type="match status" value="1"/>
</dbReference>
<dbReference type="OrthoDB" id="8963340at2759"/>
<dbReference type="SMART" id="SM00461">
    <property type="entry name" value="WH1"/>
    <property type="match status" value="1"/>
</dbReference>
<keyword evidence="4" id="KW-1185">Reference proteome</keyword>
<dbReference type="Pfam" id="PF00568">
    <property type="entry name" value="WH1"/>
    <property type="match status" value="1"/>
</dbReference>
<proteinExistence type="predicted"/>
<feature type="region of interest" description="Disordered" evidence="1">
    <location>
        <begin position="1"/>
        <end position="31"/>
    </location>
</feature>
<feature type="domain" description="WH1" evidence="2">
    <location>
        <begin position="44"/>
        <end position="158"/>
    </location>
</feature>
<dbReference type="Gene3D" id="2.30.29.30">
    <property type="entry name" value="Pleckstrin-homology domain (PH domain)/Phosphotyrosine-binding domain (PTB)"/>
    <property type="match status" value="1"/>
</dbReference>
<evidence type="ECO:0000256" key="1">
    <source>
        <dbReference type="SAM" id="MobiDB-lite"/>
    </source>
</evidence>
<evidence type="ECO:0000259" key="2">
    <source>
        <dbReference type="PROSITE" id="PS50229"/>
    </source>
</evidence>
<name>A0A9P1IKB8_9PELO</name>
<feature type="compositionally biased region" description="Basic and acidic residues" evidence="1">
    <location>
        <begin position="145"/>
        <end position="161"/>
    </location>
</feature>
<evidence type="ECO:0000313" key="3">
    <source>
        <dbReference type="EMBL" id="CAI5447152.1"/>
    </source>
</evidence>
<dbReference type="InterPro" id="IPR011993">
    <property type="entry name" value="PH-like_dom_sf"/>
</dbReference>